<feature type="transmembrane region" description="Helical" evidence="3">
    <location>
        <begin position="483"/>
        <end position="502"/>
    </location>
</feature>
<dbReference type="GO" id="GO:0016323">
    <property type="term" value="C:basolateral plasma membrane"/>
    <property type="evidence" value="ECO:0007669"/>
    <property type="project" value="TreeGrafter"/>
</dbReference>
<dbReference type="AlphaFoldDB" id="A0A8C9I538"/>
<dbReference type="InterPro" id="IPR050327">
    <property type="entry name" value="Proton-linked_MCT"/>
</dbReference>
<comment type="subcellular location">
    <subcellularLocation>
        <location evidence="1">Membrane</location>
        <topology evidence="1">Multi-pass membrane protein</topology>
    </subcellularLocation>
</comment>
<reference evidence="4" key="2">
    <citation type="submission" date="2025-09" db="UniProtKB">
        <authorList>
            <consortium name="Ensembl"/>
        </authorList>
    </citation>
    <scope>IDENTIFICATION</scope>
</reference>
<keyword evidence="3" id="KW-0472">Membrane</keyword>
<dbReference type="GO" id="GO:0015650">
    <property type="term" value="F:lactate:proton symporter activity"/>
    <property type="evidence" value="ECO:0007669"/>
    <property type="project" value="TreeGrafter"/>
</dbReference>
<evidence type="ECO:0000313" key="5">
    <source>
        <dbReference type="Proteomes" id="UP000694416"/>
    </source>
</evidence>
<reference evidence="4" key="1">
    <citation type="submission" date="2025-08" db="UniProtKB">
        <authorList>
            <consortium name="Ensembl"/>
        </authorList>
    </citation>
    <scope>IDENTIFICATION</scope>
</reference>
<feature type="transmembrane region" description="Helical" evidence="3">
    <location>
        <begin position="20"/>
        <end position="38"/>
    </location>
</feature>
<sequence>MGGAVVDEGPTGVKAPDGGWGWAVLFGCFVITGFSYAFPKAVSVFFKELMREFGIGYSDTAWISSILLAMLYGTGEGGLTPGPRPGLCWQILPSAGAHVWPGSATGPSARSPGTLEGSPWGRDPAGQQHALHGANPGRARSPSWPLSKRVGCIYRQSQRTGLPGAVPEKMAVPELQGPTEPGRWRSRVTLPCALGLAPRVPRCPAEGGVAWEGEAGCRLSSVGWRGQSWLQAQPLSAAALLRPTLQRVREPLWLPARHACGGPVCVPGHGGCVLLPEHHPGLPHHWGHHWVGFGAQLPALAHHAEPLLQQEAPHGQRAGGSRQPRLPVCPEPAGAAAAGPLRLARRLPHPGRPAAQLLRVWRTHEAPGGRGPAGLGAAATLPAPAGPERLPGPRLRAVRGGRLGHGAGALHPARVRGLGKVRPYSVYLFSFSMFFNGFADLAGSTAGDYGGLVVFCIFFGISYGMVGALQFEVLMAIVGTHKFSSAIGLVLLMEAVAVLIGPPSGGKLLDATHVYKYVFILAGAEVLTSSLILLLGNFFCIRKKPKEPQPEVAAAEEEKLHKPPADSGVDLREVEHFLKAEPEKNGEVIHTPETSV</sequence>
<keyword evidence="5" id="KW-1185">Reference proteome</keyword>
<dbReference type="PANTHER" id="PTHR11360:SF27">
    <property type="entry name" value="MONOCARBOXYLATE TRANSPORTER 4"/>
    <property type="match status" value="1"/>
</dbReference>
<dbReference type="InterPro" id="IPR011701">
    <property type="entry name" value="MFS"/>
</dbReference>
<dbReference type="Ensembl" id="ENSPTET00000042427.1">
    <property type="protein sequence ID" value="ENSPTEP00000030664.1"/>
    <property type="gene ID" value="ENSPTEG00000029822.1"/>
</dbReference>
<dbReference type="Proteomes" id="UP000694416">
    <property type="component" value="Unplaced"/>
</dbReference>
<organism evidence="4 5">
    <name type="scientific">Piliocolobus tephrosceles</name>
    <name type="common">Ugandan red Colobus</name>
    <dbReference type="NCBI Taxonomy" id="591936"/>
    <lineage>
        <taxon>Eukaryota</taxon>
        <taxon>Metazoa</taxon>
        <taxon>Chordata</taxon>
        <taxon>Craniata</taxon>
        <taxon>Vertebrata</taxon>
        <taxon>Euteleostomi</taxon>
        <taxon>Mammalia</taxon>
        <taxon>Eutheria</taxon>
        <taxon>Euarchontoglires</taxon>
        <taxon>Primates</taxon>
        <taxon>Haplorrhini</taxon>
        <taxon>Catarrhini</taxon>
        <taxon>Cercopithecidae</taxon>
        <taxon>Colobinae</taxon>
        <taxon>Piliocolobus</taxon>
    </lineage>
</organism>
<evidence type="ECO:0000256" key="3">
    <source>
        <dbReference type="SAM" id="Phobius"/>
    </source>
</evidence>
<feature type="transmembrane region" description="Helical" evidence="3">
    <location>
        <begin position="449"/>
        <end position="471"/>
    </location>
</feature>
<proteinExistence type="predicted"/>
<protein>
    <submittedName>
        <fullName evidence="4">Solute carrier family 16 member 3</fullName>
    </submittedName>
</protein>
<feature type="region of interest" description="Disordered" evidence="2">
    <location>
        <begin position="102"/>
        <end position="144"/>
    </location>
</feature>
<dbReference type="SUPFAM" id="SSF103473">
    <property type="entry name" value="MFS general substrate transporter"/>
    <property type="match status" value="1"/>
</dbReference>
<keyword evidence="3" id="KW-1133">Transmembrane helix</keyword>
<dbReference type="Pfam" id="PF07690">
    <property type="entry name" value="MFS_1"/>
    <property type="match status" value="1"/>
</dbReference>
<keyword evidence="3" id="KW-0812">Transmembrane</keyword>
<dbReference type="Gene3D" id="1.20.1250.20">
    <property type="entry name" value="MFS general substrate transporter like domains"/>
    <property type="match status" value="1"/>
</dbReference>
<gene>
    <name evidence="4" type="primary">SLC16A3</name>
</gene>
<evidence type="ECO:0000256" key="1">
    <source>
        <dbReference type="ARBA" id="ARBA00004141"/>
    </source>
</evidence>
<feature type="transmembrane region" description="Helical" evidence="3">
    <location>
        <begin position="514"/>
        <end position="540"/>
    </location>
</feature>
<name>A0A8C9I538_9PRIM</name>
<dbReference type="InterPro" id="IPR036259">
    <property type="entry name" value="MFS_trans_sf"/>
</dbReference>
<feature type="transmembrane region" description="Helical" evidence="3">
    <location>
        <begin position="424"/>
        <end position="443"/>
    </location>
</feature>
<accession>A0A8C9I538</accession>
<evidence type="ECO:0000256" key="2">
    <source>
        <dbReference type="SAM" id="MobiDB-lite"/>
    </source>
</evidence>
<dbReference type="PANTHER" id="PTHR11360">
    <property type="entry name" value="MONOCARBOXYLATE TRANSPORTER"/>
    <property type="match status" value="1"/>
</dbReference>
<evidence type="ECO:0000313" key="4">
    <source>
        <dbReference type="Ensembl" id="ENSPTEP00000030664.1"/>
    </source>
</evidence>